<feature type="region of interest" description="Disordered" evidence="6">
    <location>
        <begin position="173"/>
        <end position="215"/>
    </location>
</feature>
<keyword evidence="10" id="KW-1185">Reference proteome</keyword>
<dbReference type="PANTHER" id="PTHR12953">
    <property type="entry name" value="MEMBRANE PROTEIN CH1 RELATED"/>
    <property type="match status" value="1"/>
</dbReference>
<dbReference type="EnsemblPlants" id="Kaladp0050s0340.1.v1.1">
    <property type="protein sequence ID" value="Kaladp0050s0340.1.v1.1"/>
    <property type="gene ID" value="Kaladp0050s0340.v1.1"/>
</dbReference>
<dbReference type="InterPro" id="IPR045120">
    <property type="entry name" value="Suco/Slp1-like"/>
</dbReference>
<evidence type="ECO:0000256" key="1">
    <source>
        <dbReference type="ARBA" id="ARBA00004370"/>
    </source>
</evidence>
<evidence type="ECO:0000313" key="9">
    <source>
        <dbReference type="EnsemblPlants" id="Kaladp0050s0340.1.v1.1"/>
    </source>
</evidence>
<evidence type="ECO:0000256" key="2">
    <source>
        <dbReference type="ARBA" id="ARBA00022692"/>
    </source>
</evidence>
<feature type="compositionally biased region" description="Polar residues" evidence="6">
    <location>
        <begin position="181"/>
        <end position="194"/>
    </location>
</feature>
<dbReference type="SUPFAM" id="SSF49785">
    <property type="entry name" value="Galactose-binding domain-like"/>
    <property type="match status" value="1"/>
</dbReference>
<dbReference type="OMA" id="RDSYCKV"/>
<evidence type="ECO:0000256" key="3">
    <source>
        <dbReference type="ARBA" id="ARBA00022989"/>
    </source>
</evidence>
<protein>
    <recommendedName>
        <fullName evidence="8">SUN domain-containing protein</fullName>
    </recommendedName>
</protein>
<evidence type="ECO:0000256" key="5">
    <source>
        <dbReference type="SAM" id="Coils"/>
    </source>
</evidence>
<dbReference type="Gramene" id="Kaladp0050s0340.1.v1.1">
    <property type="protein sequence ID" value="Kaladp0050s0340.1.v1.1"/>
    <property type="gene ID" value="Kaladp0050s0340.v1.1"/>
</dbReference>
<dbReference type="Gene3D" id="2.60.120.260">
    <property type="entry name" value="Galactose-binding domain-like"/>
    <property type="match status" value="1"/>
</dbReference>
<dbReference type="InterPro" id="IPR012919">
    <property type="entry name" value="SUN_dom"/>
</dbReference>
<proteinExistence type="predicted"/>
<keyword evidence="4 7" id="KW-0472">Membrane</keyword>
<feature type="compositionally biased region" description="Basic and acidic residues" evidence="6">
    <location>
        <begin position="195"/>
        <end position="213"/>
    </location>
</feature>
<dbReference type="GO" id="GO:0005737">
    <property type="term" value="C:cytoplasm"/>
    <property type="evidence" value="ECO:0007669"/>
    <property type="project" value="TreeGrafter"/>
</dbReference>
<accession>A0A7N0U1S7</accession>
<dbReference type="PANTHER" id="PTHR12953:SF3">
    <property type="entry name" value="SUN DOMAIN-CONTAINING PROTEIN 5"/>
    <property type="match status" value="1"/>
</dbReference>
<sequence>MPSQLVNISHRLEHDGTEYNYASASNGAKVLAHNKEVKGASNILGKDSDKYLRNPCSVEGKFVVVELAEDTLADVVKIANFEHYSSNFKDIELYGSLNYPTESWASLGNFTAANVKHKQCFKLQEPKWVRYLKLKLVSHYGSEFYCTLSVLEVYGADAIEQMLEDLIVTSEEPKPDKLSVPNPTSDSPLKSESSLPDKKGSASQNDVKDDSKGLDGINEVQKATVDVMVGPVTITKVPDPATVTRQKPSGGIPGNNVLKILMQKVKALEQNLAVLEEYIKELNRREGDILPEHDQELKRISLLLEKSQADIKDLIAWKKIMEKEIAKSESWRADVSSIMDMLVRDNGMMRSAINKVARDQRSLENKEFAVLTISFIFATLAILKLASDQIFIFIFGVLKSHQTSNTWILLLLTCSTVIILTLLIC</sequence>
<keyword evidence="2 7" id="KW-0812">Transmembrane</keyword>
<comment type="subcellular location">
    <subcellularLocation>
        <location evidence="1">Membrane</location>
    </subcellularLocation>
</comment>
<reference evidence="9" key="1">
    <citation type="submission" date="2021-01" db="UniProtKB">
        <authorList>
            <consortium name="EnsemblPlants"/>
        </authorList>
    </citation>
    <scope>IDENTIFICATION</scope>
</reference>
<name>A0A7N0U1S7_KALFE</name>
<feature type="domain" description="SUN" evidence="8">
    <location>
        <begin position="1"/>
        <end position="158"/>
    </location>
</feature>
<dbReference type="Pfam" id="PF07738">
    <property type="entry name" value="Sad1_UNC"/>
    <property type="match status" value="1"/>
</dbReference>
<dbReference type="GO" id="GO:0034975">
    <property type="term" value="P:protein folding in endoplasmic reticulum"/>
    <property type="evidence" value="ECO:0007669"/>
    <property type="project" value="TreeGrafter"/>
</dbReference>
<evidence type="ECO:0000256" key="6">
    <source>
        <dbReference type="SAM" id="MobiDB-lite"/>
    </source>
</evidence>
<keyword evidence="5" id="KW-0175">Coiled coil</keyword>
<evidence type="ECO:0000259" key="8">
    <source>
        <dbReference type="PROSITE" id="PS51469"/>
    </source>
</evidence>
<evidence type="ECO:0000313" key="10">
    <source>
        <dbReference type="Proteomes" id="UP000594263"/>
    </source>
</evidence>
<keyword evidence="3 7" id="KW-1133">Transmembrane helix</keyword>
<dbReference type="GO" id="GO:0016020">
    <property type="term" value="C:membrane"/>
    <property type="evidence" value="ECO:0007669"/>
    <property type="project" value="UniProtKB-SubCell"/>
</dbReference>
<feature type="coiled-coil region" evidence="5">
    <location>
        <begin position="258"/>
        <end position="285"/>
    </location>
</feature>
<organism evidence="9 10">
    <name type="scientific">Kalanchoe fedtschenkoi</name>
    <name type="common">Lavender scallops</name>
    <name type="synonym">South American air plant</name>
    <dbReference type="NCBI Taxonomy" id="63787"/>
    <lineage>
        <taxon>Eukaryota</taxon>
        <taxon>Viridiplantae</taxon>
        <taxon>Streptophyta</taxon>
        <taxon>Embryophyta</taxon>
        <taxon>Tracheophyta</taxon>
        <taxon>Spermatophyta</taxon>
        <taxon>Magnoliopsida</taxon>
        <taxon>eudicotyledons</taxon>
        <taxon>Gunneridae</taxon>
        <taxon>Pentapetalae</taxon>
        <taxon>Saxifragales</taxon>
        <taxon>Crassulaceae</taxon>
        <taxon>Kalanchoe</taxon>
    </lineage>
</organism>
<dbReference type="PROSITE" id="PS51469">
    <property type="entry name" value="SUN"/>
    <property type="match status" value="1"/>
</dbReference>
<evidence type="ECO:0000256" key="7">
    <source>
        <dbReference type="SAM" id="Phobius"/>
    </source>
</evidence>
<evidence type="ECO:0000256" key="4">
    <source>
        <dbReference type="ARBA" id="ARBA00023136"/>
    </source>
</evidence>
<dbReference type="InterPro" id="IPR008979">
    <property type="entry name" value="Galactose-bd-like_sf"/>
</dbReference>
<feature type="transmembrane region" description="Helical" evidence="7">
    <location>
        <begin position="406"/>
        <end position="424"/>
    </location>
</feature>
<dbReference type="AlphaFoldDB" id="A0A7N0U1S7"/>
<dbReference type="Proteomes" id="UP000594263">
    <property type="component" value="Unplaced"/>
</dbReference>